<reference evidence="2 3" key="1">
    <citation type="journal article" date="2018" name="Mycol. Prog.">
        <title>Coniella lustricola, a new species from submerged detritus.</title>
        <authorList>
            <person name="Raudabaugh D.B."/>
            <person name="Iturriaga T."/>
            <person name="Carver A."/>
            <person name="Mondo S."/>
            <person name="Pangilinan J."/>
            <person name="Lipzen A."/>
            <person name="He G."/>
            <person name="Amirebrahimi M."/>
            <person name="Grigoriev I.V."/>
            <person name="Miller A.N."/>
        </authorList>
    </citation>
    <scope>NUCLEOTIDE SEQUENCE [LARGE SCALE GENOMIC DNA]</scope>
    <source>
        <strain evidence="2 3">B22-T-1</strain>
    </source>
</reference>
<sequence>MELQEAGNACNESDKCPPQYPKEPKGGPLSISPARRIGPQLPTCRSGVPAVPAVPQHGRPFWHRPQDSTTFCFTKGVVRLCSLAQAS</sequence>
<dbReference type="AlphaFoldDB" id="A0A2T3AB77"/>
<proteinExistence type="predicted"/>
<gene>
    <name evidence="2" type="ORF">BD289DRAFT_430987</name>
</gene>
<dbReference type="Proteomes" id="UP000241462">
    <property type="component" value="Unassembled WGS sequence"/>
</dbReference>
<organism evidence="2 3">
    <name type="scientific">Coniella lustricola</name>
    <dbReference type="NCBI Taxonomy" id="2025994"/>
    <lineage>
        <taxon>Eukaryota</taxon>
        <taxon>Fungi</taxon>
        <taxon>Dikarya</taxon>
        <taxon>Ascomycota</taxon>
        <taxon>Pezizomycotina</taxon>
        <taxon>Sordariomycetes</taxon>
        <taxon>Sordariomycetidae</taxon>
        <taxon>Diaporthales</taxon>
        <taxon>Schizoparmaceae</taxon>
        <taxon>Coniella</taxon>
    </lineage>
</organism>
<dbReference type="EMBL" id="KZ678420">
    <property type="protein sequence ID" value="PSR90387.1"/>
    <property type="molecule type" value="Genomic_DNA"/>
</dbReference>
<name>A0A2T3AB77_9PEZI</name>
<accession>A0A2T3AB77</accession>
<evidence type="ECO:0000313" key="3">
    <source>
        <dbReference type="Proteomes" id="UP000241462"/>
    </source>
</evidence>
<dbReference type="InParanoid" id="A0A2T3AB77"/>
<feature type="region of interest" description="Disordered" evidence="1">
    <location>
        <begin position="1"/>
        <end position="38"/>
    </location>
</feature>
<evidence type="ECO:0000313" key="2">
    <source>
        <dbReference type="EMBL" id="PSR90387.1"/>
    </source>
</evidence>
<keyword evidence="3" id="KW-1185">Reference proteome</keyword>
<protein>
    <submittedName>
        <fullName evidence="2">Uncharacterized protein</fullName>
    </submittedName>
</protein>
<evidence type="ECO:0000256" key="1">
    <source>
        <dbReference type="SAM" id="MobiDB-lite"/>
    </source>
</evidence>